<feature type="transmembrane region" description="Helical" evidence="1">
    <location>
        <begin position="37"/>
        <end position="55"/>
    </location>
</feature>
<sequence length="59" mass="7315">MYRTRFFKYSYWLNPTILLFCVKYKIKIFILNLKEPSLLLFCFITNFCFLITSTFRKLI</sequence>
<protein>
    <submittedName>
        <fullName evidence="2">Uncharacterized protein</fullName>
    </submittedName>
</protein>
<name>A0A397TJD6_9GLOM</name>
<organism evidence="2 3">
    <name type="scientific">Glomus cerebriforme</name>
    <dbReference type="NCBI Taxonomy" id="658196"/>
    <lineage>
        <taxon>Eukaryota</taxon>
        <taxon>Fungi</taxon>
        <taxon>Fungi incertae sedis</taxon>
        <taxon>Mucoromycota</taxon>
        <taxon>Glomeromycotina</taxon>
        <taxon>Glomeromycetes</taxon>
        <taxon>Glomerales</taxon>
        <taxon>Glomeraceae</taxon>
        <taxon>Glomus</taxon>
    </lineage>
</organism>
<gene>
    <name evidence="2" type="ORF">C1645_758230</name>
</gene>
<dbReference type="AlphaFoldDB" id="A0A397TJD6"/>
<dbReference type="Proteomes" id="UP000265703">
    <property type="component" value="Unassembled WGS sequence"/>
</dbReference>
<evidence type="ECO:0000256" key="1">
    <source>
        <dbReference type="SAM" id="Phobius"/>
    </source>
</evidence>
<keyword evidence="1" id="KW-0472">Membrane</keyword>
<dbReference type="EMBL" id="QKYT01000067">
    <property type="protein sequence ID" value="RIA95121.1"/>
    <property type="molecule type" value="Genomic_DNA"/>
</dbReference>
<comment type="caution">
    <text evidence="2">The sequence shown here is derived from an EMBL/GenBank/DDBJ whole genome shotgun (WGS) entry which is preliminary data.</text>
</comment>
<keyword evidence="3" id="KW-1185">Reference proteome</keyword>
<keyword evidence="1" id="KW-0812">Transmembrane</keyword>
<evidence type="ECO:0000313" key="3">
    <source>
        <dbReference type="Proteomes" id="UP000265703"/>
    </source>
</evidence>
<feature type="transmembrane region" description="Helical" evidence="1">
    <location>
        <begin position="12"/>
        <end position="31"/>
    </location>
</feature>
<accession>A0A397TJD6</accession>
<reference evidence="2 3" key="1">
    <citation type="submission" date="2018-06" db="EMBL/GenBank/DDBJ databases">
        <title>Comparative genomics reveals the genomic features of Rhizophagus irregularis, R. cerebriforme, R. diaphanum and Gigaspora rosea, and their symbiotic lifestyle signature.</title>
        <authorList>
            <person name="Morin E."/>
            <person name="San Clemente H."/>
            <person name="Chen E.C.H."/>
            <person name="De La Providencia I."/>
            <person name="Hainaut M."/>
            <person name="Kuo A."/>
            <person name="Kohler A."/>
            <person name="Murat C."/>
            <person name="Tang N."/>
            <person name="Roy S."/>
            <person name="Loubradou J."/>
            <person name="Henrissat B."/>
            <person name="Grigoriev I.V."/>
            <person name="Corradi N."/>
            <person name="Roux C."/>
            <person name="Martin F.M."/>
        </authorList>
    </citation>
    <scope>NUCLEOTIDE SEQUENCE [LARGE SCALE GENOMIC DNA]</scope>
    <source>
        <strain evidence="2 3">DAOM 227022</strain>
    </source>
</reference>
<proteinExistence type="predicted"/>
<keyword evidence="1" id="KW-1133">Transmembrane helix</keyword>
<evidence type="ECO:0000313" key="2">
    <source>
        <dbReference type="EMBL" id="RIA95121.1"/>
    </source>
</evidence>